<dbReference type="SUPFAM" id="SSF47473">
    <property type="entry name" value="EF-hand"/>
    <property type="match status" value="1"/>
</dbReference>
<feature type="coiled-coil region" evidence="5">
    <location>
        <begin position="191"/>
        <end position="218"/>
    </location>
</feature>
<dbReference type="InterPro" id="IPR002048">
    <property type="entry name" value="EF_hand_dom"/>
</dbReference>
<evidence type="ECO:0000256" key="2">
    <source>
        <dbReference type="ARBA" id="ARBA00022837"/>
    </source>
</evidence>
<keyword evidence="8" id="KW-1185">Reference proteome</keyword>
<feature type="repeat" description="ANK" evidence="4">
    <location>
        <begin position="257"/>
        <end position="279"/>
    </location>
</feature>
<proteinExistence type="predicted"/>
<organism evidence="7 8">
    <name type="scientific">Blepharisma stoltei</name>
    <dbReference type="NCBI Taxonomy" id="1481888"/>
    <lineage>
        <taxon>Eukaryota</taxon>
        <taxon>Sar</taxon>
        <taxon>Alveolata</taxon>
        <taxon>Ciliophora</taxon>
        <taxon>Postciliodesmatophora</taxon>
        <taxon>Heterotrichea</taxon>
        <taxon>Heterotrichida</taxon>
        <taxon>Blepharismidae</taxon>
        <taxon>Blepharisma</taxon>
    </lineage>
</organism>
<dbReference type="PROSITE" id="PS50222">
    <property type="entry name" value="EF_HAND_2"/>
    <property type="match status" value="1"/>
</dbReference>
<dbReference type="Proteomes" id="UP001162131">
    <property type="component" value="Unassembled WGS sequence"/>
</dbReference>
<dbReference type="InterPro" id="IPR002110">
    <property type="entry name" value="Ankyrin_rpt"/>
</dbReference>
<evidence type="ECO:0000259" key="6">
    <source>
        <dbReference type="PROSITE" id="PS50222"/>
    </source>
</evidence>
<dbReference type="PROSITE" id="PS50088">
    <property type="entry name" value="ANK_REPEAT"/>
    <property type="match status" value="6"/>
</dbReference>
<keyword evidence="1" id="KW-0677">Repeat</keyword>
<dbReference type="InterPro" id="IPR036770">
    <property type="entry name" value="Ankyrin_rpt-contain_sf"/>
</dbReference>
<dbReference type="Pfam" id="PF00023">
    <property type="entry name" value="Ank"/>
    <property type="match status" value="1"/>
</dbReference>
<dbReference type="Gene3D" id="1.25.40.20">
    <property type="entry name" value="Ankyrin repeat-containing domain"/>
    <property type="match status" value="4"/>
</dbReference>
<evidence type="ECO:0000256" key="3">
    <source>
        <dbReference type="ARBA" id="ARBA00023043"/>
    </source>
</evidence>
<feature type="repeat" description="ANK" evidence="4">
    <location>
        <begin position="502"/>
        <end position="534"/>
    </location>
</feature>
<dbReference type="SUPFAM" id="SSF48403">
    <property type="entry name" value="Ankyrin repeat"/>
    <property type="match status" value="2"/>
</dbReference>
<feature type="repeat" description="ANK" evidence="4">
    <location>
        <begin position="376"/>
        <end position="408"/>
    </location>
</feature>
<accession>A0AAU9KEX5</accession>
<dbReference type="InterPro" id="IPR018247">
    <property type="entry name" value="EF_Hand_1_Ca_BS"/>
</dbReference>
<dbReference type="PROSITE" id="PS00018">
    <property type="entry name" value="EF_HAND_1"/>
    <property type="match status" value="1"/>
</dbReference>
<comment type="caution">
    <text evidence="7">The sequence shown here is derived from an EMBL/GenBank/DDBJ whole genome shotgun (WGS) entry which is preliminary data.</text>
</comment>
<keyword evidence="5" id="KW-0175">Coiled coil</keyword>
<dbReference type="GO" id="GO:0005509">
    <property type="term" value="F:calcium ion binding"/>
    <property type="evidence" value="ECO:0007669"/>
    <property type="project" value="InterPro"/>
</dbReference>
<feature type="repeat" description="ANK" evidence="4">
    <location>
        <begin position="732"/>
        <end position="764"/>
    </location>
</feature>
<dbReference type="EMBL" id="CAJZBQ010000053">
    <property type="protein sequence ID" value="CAG9331778.1"/>
    <property type="molecule type" value="Genomic_DNA"/>
</dbReference>
<dbReference type="Pfam" id="PF12796">
    <property type="entry name" value="Ank_2"/>
    <property type="match status" value="3"/>
</dbReference>
<protein>
    <recommendedName>
        <fullName evidence="6">EF-hand domain-containing protein</fullName>
    </recommendedName>
</protein>
<feature type="repeat" description="ANK" evidence="4">
    <location>
        <begin position="612"/>
        <end position="644"/>
    </location>
</feature>
<keyword evidence="2" id="KW-0106">Calcium</keyword>
<dbReference type="PANTHER" id="PTHR24171:SF9">
    <property type="entry name" value="ANKYRIN REPEAT DOMAIN-CONTAINING PROTEIN 39"/>
    <property type="match status" value="1"/>
</dbReference>
<sequence>MEENDLDYFGDLDNITLHQLNNTMHIRPNFVPDLNVSAIEEKSPNLGETLTLPPINISDNLKKSETLKKDKFKPRRFFDYSNEELKNSEKILKLKELRFNMIKQKLKERIIKEQIQPKMNHSFTVADVKTINRELSIENVLERAEERRKKKISRDLNDQYEIKVEKRIKASKTIVKKGLKYNQSFVLSTLHAVLSENLRAVEATLDSANDDYERMLRANVRDQYNRTPLHYAAAMGFEKALVMLLEVGADPRLIDEKGRTPLHYSSFQDNVKLVEYLLRGAKNACKTINLMKTKENHFTIARLIKYRKYKPIVSEKSESLPISHEKSRERFFQNLDLSCFHEGIQQMIRKMDQSEEISVSQNKIEKQKYINWVDECGRSALHFAVMNNKYQIVRFLLEGGANPRQEDLLQKRPIELSNDKKITSLLVSMIRHSVSVGKIKILKPSEILDNRDLQALDEKEVLQHIHGDLSENYLISAIKKKNIEAVSILLEKKASPLHANKRGWNALHFAVAAGYLKTLKLLLEGSVDGDVDMHFGVKSWVSQSWKASDEQTQEGWNALHIACIFAPINIVQYLLKIFKIRETICIDPEAPIELQRAGISSLSKVLEIPCSRKATPFLLAVQNKRLDLAQLLIEHGSSIYAKNEKLQNALHISTLQSHAEMIEFLIKLDSDKNILRGQSDIRQRKPKDLDSSSKLTDSFYHIWDHAKDGSAEKIRQCIESKKYSVNDQTPKKKLSALHVAVENRQLMAIRTLIQMGANISLLTASGKTALDIAIDMMDLIYEKVVIRLLKGETNLTENIYTKDELENYYNELKKDFKNKSFTSNPKKINKFSTQKFREDFREEAEKYWAMMKEKLIEKKTSVNELFEKMDADQDTSLTFQEFENMLLWLELPIDHALALKLSGFADINQNGLIEYSEILLNLQNVTLKEQYLSQIPTEVPRLHLHKLSETFNHN</sequence>
<dbReference type="AlphaFoldDB" id="A0AAU9KEX5"/>
<evidence type="ECO:0000256" key="5">
    <source>
        <dbReference type="SAM" id="Coils"/>
    </source>
</evidence>
<evidence type="ECO:0000313" key="8">
    <source>
        <dbReference type="Proteomes" id="UP001162131"/>
    </source>
</evidence>
<dbReference type="Gene3D" id="1.10.238.10">
    <property type="entry name" value="EF-hand"/>
    <property type="match status" value="1"/>
</dbReference>
<name>A0AAU9KEX5_9CILI</name>
<feature type="domain" description="EF-hand" evidence="6">
    <location>
        <begin position="857"/>
        <end position="892"/>
    </location>
</feature>
<evidence type="ECO:0000256" key="4">
    <source>
        <dbReference type="PROSITE-ProRule" id="PRU00023"/>
    </source>
</evidence>
<evidence type="ECO:0000313" key="7">
    <source>
        <dbReference type="EMBL" id="CAG9331778.1"/>
    </source>
</evidence>
<dbReference type="PANTHER" id="PTHR24171">
    <property type="entry name" value="ANKYRIN REPEAT DOMAIN-CONTAINING PROTEIN 39-RELATED"/>
    <property type="match status" value="1"/>
</dbReference>
<keyword evidence="3 4" id="KW-0040">ANK repeat</keyword>
<reference evidence="7" key="1">
    <citation type="submission" date="2021-09" db="EMBL/GenBank/DDBJ databases">
        <authorList>
            <consortium name="AG Swart"/>
            <person name="Singh M."/>
            <person name="Singh A."/>
            <person name="Seah K."/>
            <person name="Emmerich C."/>
        </authorList>
    </citation>
    <scope>NUCLEOTIDE SEQUENCE</scope>
    <source>
        <strain evidence="7">ATCC30299</strain>
    </source>
</reference>
<feature type="repeat" description="ANK" evidence="4">
    <location>
        <begin position="224"/>
        <end position="256"/>
    </location>
</feature>
<evidence type="ECO:0000256" key="1">
    <source>
        <dbReference type="ARBA" id="ARBA00022737"/>
    </source>
</evidence>
<gene>
    <name evidence="7" type="ORF">BSTOLATCC_MIC53839</name>
</gene>
<dbReference type="InterPro" id="IPR011992">
    <property type="entry name" value="EF-hand-dom_pair"/>
</dbReference>
<dbReference type="SMART" id="SM00248">
    <property type="entry name" value="ANK"/>
    <property type="match status" value="10"/>
</dbReference>
<dbReference type="PROSITE" id="PS50297">
    <property type="entry name" value="ANK_REP_REGION"/>
    <property type="match status" value="5"/>
</dbReference>